<dbReference type="EMBL" id="JACKWZ010000131">
    <property type="protein sequence ID" value="KAF9414538.1"/>
    <property type="molecule type" value="Genomic_DNA"/>
</dbReference>
<gene>
    <name evidence="16" type="ORF">HW555_007612</name>
</gene>
<keyword evidence="9" id="KW-0492">Microsome</keyword>
<evidence type="ECO:0000256" key="1">
    <source>
        <dbReference type="ARBA" id="ARBA00001971"/>
    </source>
</evidence>
<evidence type="ECO:0008006" key="18">
    <source>
        <dbReference type="Google" id="ProtNLM"/>
    </source>
</evidence>
<keyword evidence="12 15" id="KW-0503">Monooxygenase</keyword>
<comment type="similarity">
    <text evidence="5 15">Belongs to the cytochrome P450 family.</text>
</comment>
<accession>A0A835GEJ0</accession>
<dbReference type="InterPro" id="IPR050196">
    <property type="entry name" value="Cytochrome_P450_Monoox"/>
</dbReference>
<evidence type="ECO:0000313" key="16">
    <source>
        <dbReference type="EMBL" id="KAF9414538.1"/>
    </source>
</evidence>
<evidence type="ECO:0000256" key="2">
    <source>
        <dbReference type="ARBA" id="ARBA00003690"/>
    </source>
</evidence>
<dbReference type="InterPro" id="IPR017972">
    <property type="entry name" value="Cyt_P450_CS"/>
</dbReference>
<evidence type="ECO:0000256" key="14">
    <source>
        <dbReference type="PIRSR" id="PIRSR602401-1"/>
    </source>
</evidence>
<keyword evidence="10 15" id="KW-0560">Oxidoreductase</keyword>
<evidence type="ECO:0000256" key="7">
    <source>
        <dbReference type="ARBA" id="ARBA00022723"/>
    </source>
</evidence>
<comment type="subcellular location">
    <subcellularLocation>
        <location evidence="4">Endoplasmic reticulum membrane</location>
        <topology evidence="4">Peripheral membrane protein</topology>
    </subcellularLocation>
    <subcellularLocation>
        <location evidence="3">Microsome membrane</location>
        <topology evidence="3">Peripheral membrane protein</topology>
    </subcellularLocation>
</comment>
<comment type="cofactor">
    <cofactor evidence="1 14">
        <name>heme</name>
        <dbReference type="ChEBI" id="CHEBI:30413"/>
    </cofactor>
</comment>
<evidence type="ECO:0000256" key="11">
    <source>
        <dbReference type="ARBA" id="ARBA00023004"/>
    </source>
</evidence>
<evidence type="ECO:0000256" key="12">
    <source>
        <dbReference type="ARBA" id="ARBA00023033"/>
    </source>
</evidence>
<dbReference type="PROSITE" id="PS00086">
    <property type="entry name" value="CYTOCHROME_P450"/>
    <property type="match status" value="1"/>
</dbReference>
<dbReference type="InterPro" id="IPR036396">
    <property type="entry name" value="Cyt_P450_sf"/>
</dbReference>
<keyword evidence="17" id="KW-1185">Reference proteome</keyword>
<dbReference type="InterPro" id="IPR001128">
    <property type="entry name" value="Cyt_P450"/>
</dbReference>
<keyword evidence="8" id="KW-0256">Endoplasmic reticulum</keyword>
<sequence>MIIYLLWLVCFVLVAIPLYFRWCHAGRLMAKIPGPPELPVLGNFVTLYRTQEDLFTDTRLYNKTYGRIWKMQALNLRSVTIAHPNDIEMILSSTAYNEKNLPYTFLYTWLREGLLVSKGEKWHQRRKLLTPAFHFQILNEYFHTFRQRTQDLLLDIENDKDKEQVDLKPVFTKATLHVMCETSFGTKVEDTPAFDKYLKSIHDMGKCLIYRLTRPWLLDETLYKWSFNAKKEKSIVKELHNFTKQIVEKRRQKRIFNSNSPIIENLLEKKTKPALLDILLDEEEQGNIDNDGVLEEVDTFLFEGHDTTAAALTFMVMRIANESVVQERIYEELKDIYGGSQKQLKLEVEDLRKMRYLECCIKESLRLYPSVPFLSRYIKQEVDIGGYTIPKKTFCNVNVFDLHRSPDLYPDPEKFIPERFLPENVVTRSPYSYIPFSAGPRNCIGQKFAMMELKTVMSELLWKYQLIPITKPEDLVFTADLVLRTNHPIFVQFRPRMHL</sequence>
<dbReference type="GO" id="GO:0005789">
    <property type="term" value="C:endoplasmic reticulum membrane"/>
    <property type="evidence" value="ECO:0007669"/>
    <property type="project" value="UniProtKB-SubCell"/>
</dbReference>
<evidence type="ECO:0000256" key="4">
    <source>
        <dbReference type="ARBA" id="ARBA00004406"/>
    </source>
</evidence>
<dbReference type="InterPro" id="IPR002401">
    <property type="entry name" value="Cyt_P450_E_grp-I"/>
</dbReference>
<reference evidence="16" key="1">
    <citation type="submission" date="2020-08" db="EMBL/GenBank/DDBJ databases">
        <title>Spodoptera exigua strain:BAW_Kor-Di-RS1 Genome sequencing and assembly.</title>
        <authorList>
            <person name="Kim J."/>
            <person name="Nam H.Y."/>
            <person name="Kwon M."/>
            <person name="Choi J.H."/>
            <person name="Cho S.R."/>
            <person name="Kim G.-H."/>
        </authorList>
    </citation>
    <scope>NUCLEOTIDE SEQUENCE</scope>
    <source>
        <strain evidence="16">BAW_Kor-Di-RS1</strain>
        <tissue evidence="16">Whole-body</tissue>
    </source>
</reference>
<evidence type="ECO:0000256" key="8">
    <source>
        <dbReference type="ARBA" id="ARBA00022824"/>
    </source>
</evidence>
<evidence type="ECO:0000256" key="5">
    <source>
        <dbReference type="ARBA" id="ARBA00010617"/>
    </source>
</evidence>
<name>A0A835GEJ0_SPOEX</name>
<evidence type="ECO:0000256" key="10">
    <source>
        <dbReference type="ARBA" id="ARBA00023002"/>
    </source>
</evidence>
<evidence type="ECO:0000256" key="15">
    <source>
        <dbReference type="RuleBase" id="RU000461"/>
    </source>
</evidence>
<evidence type="ECO:0000256" key="6">
    <source>
        <dbReference type="ARBA" id="ARBA00022617"/>
    </source>
</evidence>
<dbReference type="GO" id="GO:0016705">
    <property type="term" value="F:oxidoreductase activity, acting on paired donors, with incorporation or reduction of molecular oxygen"/>
    <property type="evidence" value="ECO:0007669"/>
    <property type="project" value="InterPro"/>
</dbReference>
<keyword evidence="7 14" id="KW-0479">Metal-binding</keyword>
<evidence type="ECO:0000256" key="13">
    <source>
        <dbReference type="ARBA" id="ARBA00023136"/>
    </source>
</evidence>
<dbReference type="SUPFAM" id="SSF48264">
    <property type="entry name" value="Cytochrome P450"/>
    <property type="match status" value="1"/>
</dbReference>
<dbReference type="PRINTS" id="PR00463">
    <property type="entry name" value="EP450I"/>
</dbReference>
<dbReference type="Pfam" id="PF00067">
    <property type="entry name" value="p450"/>
    <property type="match status" value="1"/>
</dbReference>
<dbReference type="PANTHER" id="PTHR24291">
    <property type="entry name" value="CYTOCHROME P450 FAMILY 4"/>
    <property type="match status" value="1"/>
</dbReference>
<organism evidence="16 17">
    <name type="scientific">Spodoptera exigua</name>
    <name type="common">Beet armyworm</name>
    <name type="synonym">Noctua fulgens</name>
    <dbReference type="NCBI Taxonomy" id="7107"/>
    <lineage>
        <taxon>Eukaryota</taxon>
        <taxon>Metazoa</taxon>
        <taxon>Ecdysozoa</taxon>
        <taxon>Arthropoda</taxon>
        <taxon>Hexapoda</taxon>
        <taxon>Insecta</taxon>
        <taxon>Pterygota</taxon>
        <taxon>Neoptera</taxon>
        <taxon>Endopterygota</taxon>
        <taxon>Lepidoptera</taxon>
        <taxon>Glossata</taxon>
        <taxon>Ditrysia</taxon>
        <taxon>Noctuoidea</taxon>
        <taxon>Noctuidae</taxon>
        <taxon>Amphipyrinae</taxon>
        <taxon>Spodoptera</taxon>
    </lineage>
</organism>
<dbReference type="Proteomes" id="UP000648187">
    <property type="component" value="Unassembled WGS sequence"/>
</dbReference>
<protein>
    <recommendedName>
        <fullName evidence="18">Cytochrome p450</fullName>
    </recommendedName>
</protein>
<evidence type="ECO:0000256" key="3">
    <source>
        <dbReference type="ARBA" id="ARBA00004174"/>
    </source>
</evidence>
<feature type="binding site" description="axial binding residue" evidence="14">
    <location>
        <position position="443"/>
    </location>
    <ligand>
        <name>heme</name>
        <dbReference type="ChEBI" id="CHEBI:30413"/>
    </ligand>
    <ligandPart>
        <name>Fe</name>
        <dbReference type="ChEBI" id="CHEBI:18248"/>
    </ligandPart>
</feature>
<dbReference type="GO" id="GO:0004497">
    <property type="term" value="F:monooxygenase activity"/>
    <property type="evidence" value="ECO:0007669"/>
    <property type="project" value="UniProtKB-KW"/>
</dbReference>
<dbReference type="PANTHER" id="PTHR24291:SF189">
    <property type="entry name" value="CYTOCHROME P450 4C3-RELATED"/>
    <property type="match status" value="1"/>
</dbReference>
<dbReference type="GO" id="GO:0020037">
    <property type="term" value="F:heme binding"/>
    <property type="evidence" value="ECO:0007669"/>
    <property type="project" value="InterPro"/>
</dbReference>
<comment type="function">
    <text evidence="2">May be involved in the metabolism of insect hormones and in the breakdown of synthetic insecticides.</text>
</comment>
<dbReference type="PRINTS" id="PR00385">
    <property type="entry name" value="P450"/>
</dbReference>
<keyword evidence="6 14" id="KW-0349">Heme</keyword>
<dbReference type="CDD" id="cd20628">
    <property type="entry name" value="CYP4"/>
    <property type="match status" value="1"/>
</dbReference>
<dbReference type="GO" id="GO:0005506">
    <property type="term" value="F:iron ion binding"/>
    <property type="evidence" value="ECO:0007669"/>
    <property type="project" value="InterPro"/>
</dbReference>
<keyword evidence="11 14" id="KW-0408">Iron</keyword>
<keyword evidence="13" id="KW-0472">Membrane</keyword>
<comment type="caution">
    <text evidence="16">The sequence shown here is derived from an EMBL/GenBank/DDBJ whole genome shotgun (WGS) entry which is preliminary data.</text>
</comment>
<proteinExistence type="inferred from homology"/>
<evidence type="ECO:0000313" key="17">
    <source>
        <dbReference type="Proteomes" id="UP000648187"/>
    </source>
</evidence>
<dbReference type="AlphaFoldDB" id="A0A835GEJ0"/>
<dbReference type="Gene3D" id="1.10.630.10">
    <property type="entry name" value="Cytochrome P450"/>
    <property type="match status" value="1"/>
</dbReference>
<evidence type="ECO:0000256" key="9">
    <source>
        <dbReference type="ARBA" id="ARBA00022848"/>
    </source>
</evidence>